<accession>A0A3R8JPZ0</accession>
<evidence type="ECO:0000313" key="2">
    <source>
        <dbReference type="Proteomes" id="UP000274920"/>
    </source>
</evidence>
<dbReference type="Proteomes" id="UP000274920">
    <property type="component" value="Unassembled WGS sequence"/>
</dbReference>
<name>A0A3R8JPZ0_9FIRM</name>
<comment type="caution">
    <text evidence="1">The sequence shown here is derived from an EMBL/GenBank/DDBJ whole genome shotgun (WGS) entry which is preliminary data.</text>
</comment>
<dbReference type="AlphaFoldDB" id="A0A3R8JPZ0"/>
<reference evidence="1" key="1">
    <citation type="submission" date="2018-10" db="EMBL/GenBank/DDBJ databases">
        <title>Schaedlerella arabinophila gen. nov. sp. nov., isolated from the mouse intestinal tract and comparative analysis with the genome of the closely related altered Schaedler flora strain ASF502.</title>
        <authorList>
            <person name="Miyake S."/>
            <person name="Soh M."/>
            <person name="Seedorf H."/>
        </authorList>
    </citation>
    <scope>NUCLEOTIDE SEQUENCE [LARGE SCALE GENOMIC DNA]</scope>
    <source>
        <strain evidence="1">DSM 106076</strain>
    </source>
</reference>
<dbReference type="Gene3D" id="3.40.50.300">
    <property type="entry name" value="P-loop containing nucleotide triphosphate hydrolases"/>
    <property type="match status" value="1"/>
</dbReference>
<organism evidence="1 2">
    <name type="scientific">Schaedlerella arabinosiphila</name>
    <dbReference type="NCBI Taxonomy" id="2044587"/>
    <lineage>
        <taxon>Bacteria</taxon>
        <taxon>Bacillati</taxon>
        <taxon>Bacillota</taxon>
        <taxon>Clostridia</taxon>
        <taxon>Lachnospirales</taxon>
        <taxon>Lachnospiraceae</taxon>
        <taxon>Schaedlerella</taxon>
    </lineage>
</organism>
<dbReference type="RefSeq" id="WP_125128169.1">
    <property type="nucleotide sequence ID" value="NZ_RHJS01000002.1"/>
</dbReference>
<keyword evidence="2" id="KW-1185">Reference proteome</keyword>
<dbReference type="SUPFAM" id="SSF52540">
    <property type="entry name" value="P-loop containing nucleoside triphosphate hydrolases"/>
    <property type="match status" value="1"/>
</dbReference>
<gene>
    <name evidence="1" type="ORF">EBB54_16170</name>
</gene>
<sequence length="536" mass="62295">MTKKRFNITGLCVPERHYMVDLSSRLREIRELVDEGAYFVINRARQYGKTTILHAMAKAMADSYFVIRLDFQVLGGASYTDENTFSRAFASCFVKAAELYDKNLAKEHPMIGQLRDAEEKEDSYFDLQKLFQILKEFCRSAEKPVVMMVDEIDSAQNNQVFLDFLAQMRNCYLEREAVGAPAFQSVILAGVYDVKNLKRKIRQDEEQRLNSPWNIAAKFKVNMSFTQEDIAGMLEEYEKDYHTGMNVNEMAGYIYNDTSGYPFLASELCKLIDEEVCGMEGFESFEAAWTKEGFLEAERMLLAEKNTLFDSIMGKLRDYPELDSMLKKLLFTGADISYNTDEPAFDMATMFGFIKNRKGQAVVANRIFETRLYNYYLSAADMQNTDIYKASQRDRSQFMIDGHLNMRRILEKFVEHFHDLYKNCDETFIEDIGRKFFLLYLRPIINGTGNYYVEAQTRDLGRTDVIVDFHGEQFVIEMKVWHGNEYNKRGEKQLADYLDAYHKNKGYMLSFNFNKKKKIGVHEIVIGDKILIEAVV</sequence>
<protein>
    <submittedName>
        <fullName evidence="1">9-O-acetyl-N-acetylneuraminate esterase</fullName>
    </submittedName>
</protein>
<dbReference type="Pfam" id="PF14516">
    <property type="entry name" value="AAA_35"/>
    <property type="match status" value="1"/>
</dbReference>
<proteinExistence type="predicted"/>
<evidence type="ECO:0000313" key="1">
    <source>
        <dbReference type="EMBL" id="RRK32722.1"/>
    </source>
</evidence>
<dbReference type="EMBL" id="RHJS01000002">
    <property type="protein sequence ID" value="RRK32722.1"/>
    <property type="molecule type" value="Genomic_DNA"/>
</dbReference>
<dbReference type="InterPro" id="IPR027417">
    <property type="entry name" value="P-loop_NTPase"/>
</dbReference>